<protein>
    <submittedName>
        <fullName evidence="1">Uncharacterized protein</fullName>
    </submittedName>
</protein>
<gene>
    <name evidence="1" type="ORF">PoMZ_05384</name>
</gene>
<dbReference type="AlphaFoldDB" id="A0A4V1C7K4"/>
<dbReference type="Proteomes" id="UP000294847">
    <property type="component" value="Chromosome 6"/>
</dbReference>
<organism evidence="1 2">
    <name type="scientific">Pyricularia oryzae</name>
    <name type="common">Rice blast fungus</name>
    <name type="synonym">Magnaporthe oryzae</name>
    <dbReference type="NCBI Taxonomy" id="318829"/>
    <lineage>
        <taxon>Eukaryota</taxon>
        <taxon>Fungi</taxon>
        <taxon>Dikarya</taxon>
        <taxon>Ascomycota</taxon>
        <taxon>Pezizomycotina</taxon>
        <taxon>Sordariomycetes</taxon>
        <taxon>Sordariomycetidae</taxon>
        <taxon>Magnaporthales</taxon>
        <taxon>Pyriculariaceae</taxon>
        <taxon>Pyricularia</taxon>
    </lineage>
</organism>
<name>A0A4V1C7K4_PYROR</name>
<proteinExistence type="predicted"/>
<evidence type="ECO:0000313" key="1">
    <source>
        <dbReference type="EMBL" id="QBZ63698.1"/>
    </source>
</evidence>
<sequence length="276" mass="29392">MARLRDAAGAAPVRVDAGAAQHAADHVAVADGGPHGLEDHGPHALAAAVAVGARVQRVALAVGGDHAEAAGTEHELGRLDYVDARDDGLSTYHVTEPGSEVLGSRVQRHNTPRACRVEGKAGPPQVVKPAYSRREDGRAGADGLVLDGQVWVFLQDGAHIVGEDAREHARFAALDVLEAEARALHCLVDVFHCPSLTLGTEPMRGDDIHGFRLCAGNVEECRVKLLAVLLAVSQKVPALDHVAPRVLRRGVVMCVLVPSRRWYRRPGRPAVHQQVP</sequence>
<dbReference type="AntiFam" id="ANF00248">
    <property type="entry name" value="Shadow ORF (opposite ppsD)"/>
</dbReference>
<reference evidence="1 2" key="1">
    <citation type="journal article" date="2019" name="Mol. Biol. Evol.">
        <title>Blast fungal genomes show frequent chromosomal changes, gene gains and losses, and effector gene turnover.</title>
        <authorList>
            <person name="Gomez Luciano L.B."/>
            <person name="Jason Tsai I."/>
            <person name="Chuma I."/>
            <person name="Tosa Y."/>
            <person name="Chen Y.H."/>
            <person name="Li J.Y."/>
            <person name="Li M.Y."/>
            <person name="Jade Lu M.Y."/>
            <person name="Nakayashiki H."/>
            <person name="Li W.H."/>
        </authorList>
    </citation>
    <scope>NUCLEOTIDE SEQUENCE [LARGE SCALE GENOMIC DNA]</scope>
    <source>
        <strain evidence="1">MZ5-1-6</strain>
    </source>
</reference>
<accession>A0A4V1C7K4</accession>
<evidence type="ECO:0000313" key="2">
    <source>
        <dbReference type="Proteomes" id="UP000294847"/>
    </source>
</evidence>
<dbReference type="EMBL" id="CP034209">
    <property type="protein sequence ID" value="QBZ63698.1"/>
    <property type="molecule type" value="Genomic_DNA"/>
</dbReference>